<accession>A0A087A4M3</accession>
<dbReference type="EMBL" id="JGYN01000002">
    <property type="protein sequence ID" value="KFI53723.1"/>
    <property type="molecule type" value="Genomic_DNA"/>
</dbReference>
<dbReference type="Proteomes" id="UP000029108">
    <property type="component" value="Unassembled WGS sequence"/>
</dbReference>
<feature type="domain" description="GNAT-like C-terminal" evidence="2">
    <location>
        <begin position="132"/>
        <end position="276"/>
    </location>
</feature>
<dbReference type="eggNOG" id="ENOG5030QZQ">
    <property type="taxonomic scope" value="Bacteria"/>
</dbReference>
<evidence type="ECO:0000259" key="1">
    <source>
        <dbReference type="Pfam" id="PF18082"/>
    </source>
</evidence>
<dbReference type="AlphaFoldDB" id="A0A087A4M3"/>
<dbReference type="Pfam" id="PF18164">
    <property type="entry name" value="GNAT_C"/>
    <property type="match status" value="1"/>
</dbReference>
<dbReference type="RefSeq" id="WP_033496193.1">
    <property type="nucleotide sequence ID" value="NZ_JDUU01000035.1"/>
</dbReference>
<name>A0A087A4M3_9BIFI</name>
<dbReference type="InterPro" id="IPR041644">
    <property type="entry name" value="GNAT_C"/>
</dbReference>
<feature type="domain" description="N-acyltransferase N-terminal" evidence="1">
    <location>
        <begin position="11"/>
        <end position="130"/>
    </location>
</feature>
<proteinExistence type="predicted"/>
<protein>
    <submittedName>
        <fullName evidence="3">Uncharacterized protein</fullName>
    </submittedName>
</protein>
<dbReference type="Gene3D" id="3.40.630.120">
    <property type="match status" value="1"/>
</dbReference>
<reference evidence="3 4" key="1">
    <citation type="submission" date="2014-03" db="EMBL/GenBank/DDBJ databases">
        <title>Genomics of Bifidobacteria.</title>
        <authorList>
            <person name="Ventura M."/>
            <person name="Milani C."/>
            <person name="Lugli G.A."/>
        </authorList>
    </citation>
    <scope>NUCLEOTIDE SEQUENCE [LARGE SCALE GENOMIC DNA]</scope>
    <source>
        <strain evidence="3 4">DSM 23969</strain>
    </source>
</reference>
<dbReference type="InterPro" id="IPR041273">
    <property type="entry name" value="NAT_N"/>
</dbReference>
<gene>
    <name evidence="3" type="ORF">BBIA_1321</name>
</gene>
<sequence length="279" mass="31944">MTGNERDIVAGVARRIALPQPVFDDVLQIDDDLSALEPHVQNMTDPKIRRSAWTTLRQMIGSDPHGWKMLRAMLYAAGAYTLPVYRQRGITDDVFDATMACFSRFVGEHRVSYGEYGFDRDFWTIRQLSGRLYRLGQLEFEIADRQDSPTGALRSVCIHIPSDALLTPEYCDESFDLARKFIGRHFPEWENAPYECESWLLSPTLPMLLPADSNILKFQRRFVLVGTDMDAPDWREWVYQRSDKPVAELPERTSLQRAMKRHLMQGGKVGVGTGRLVTA</sequence>
<evidence type="ECO:0000259" key="2">
    <source>
        <dbReference type="Pfam" id="PF18164"/>
    </source>
</evidence>
<evidence type="ECO:0000313" key="4">
    <source>
        <dbReference type="Proteomes" id="UP000029108"/>
    </source>
</evidence>
<keyword evidence="4" id="KW-1185">Reference proteome</keyword>
<comment type="caution">
    <text evidence="3">The sequence shown here is derived from an EMBL/GenBank/DDBJ whole genome shotgun (WGS) entry which is preliminary data.</text>
</comment>
<dbReference type="Pfam" id="PF18082">
    <property type="entry name" value="NAT_N"/>
    <property type="match status" value="1"/>
</dbReference>
<evidence type="ECO:0000313" key="3">
    <source>
        <dbReference type="EMBL" id="KFI53723.1"/>
    </source>
</evidence>
<dbReference type="OrthoDB" id="3229305at2"/>
<dbReference type="STRING" id="1437608.GCA_000771645_01854"/>
<organism evidence="3 4">
    <name type="scientific">Bifidobacterium biavatii DSM 23969</name>
    <dbReference type="NCBI Taxonomy" id="1437608"/>
    <lineage>
        <taxon>Bacteria</taxon>
        <taxon>Bacillati</taxon>
        <taxon>Actinomycetota</taxon>
        <taxon>Actinomycetes</taxon>
        <taxon>Bifidobacteriales</taxon>
        <taxon>Bifidobacteriaceae</taxon>
        <taxon>Bifidobacterium</taxon>
    </lineage>
</organism>